<accession>A0A5C6RNK7</accession>
<proteinExistence type="predicted"/>
<dbReference type="Pfam" id="PF13568">
    <property type="entry name" value="OMP_b-brl_2"/>
    <property type="match status" value="1"/>
</dbReference>
<dbReference type="Gene3D" id="2.40.160.20">
    <property type="match status" value="1"/>
</dbReference>
<dbReference type="SUPFAM" id="SSF56925">
    <property type="entry name" value="OMPA-like"/>
    <property type="match status" value="1"/>
</dbReference>
<protein>
    <submittedName>
        <fullName evidence="2">PorT family protein</fullName>
    </submittedName>
</protein>
<dbReference type="Proteomes" id="UP000321580">
    <property type="component" value="Unassembled WGS sequence"/>
</dbReference>
<dbReference type="InterPro" id="IPR025665">
    <property type="entry name" value="Beta-barrel_OMP_2"/>
</dbReference>
<organism evidence="2 3">
    <name type="scientific">Phaeodactylibacter luteus</name>
    <dbReference type="NCBI Taxonomy" id="1564516"/>
    <lineage>
        <taxon>Bacteria</taxon>
        <taxon>Pseudomonadati</taxon>
        <taxon>Bacteroidota</taxon>
        <taxon>Saprospiria</taxon>
        <taxon>Saprospirales</taxon>
        <taxon>Haliscomenobacteraceae</taxon>
        <taxon>Phaeodactylibacter</taxon>
    </lineage>
</organism>
<evidence type="ECO:0000313" key="2">
    <source>
        <dbReference type="EMBL" id="TXB62972.1"/>
    </source>
</evidence>
<dbReference type="EMBL" id="VOOR01000021">
    <property type="protein sequence ID" value="TXB62972.1"/>
    <property type="molecule type" value="Genomic_DNA"/>
</dbReference>
<reference evidence="2 3" key="1">
    <citation type="submission" date="2019-08" db="EMBL/GenBank/DDBJ databases">
        <title>Genome of Phaeodactylibacter luteus.</title>
        <authorList>
            <person name="Bowman J.P."/>
        </authorList>
    </citation>
    <scope>NUCLEOTIDE SEQUENCE [LARGE SCALE GENOMIC DNA]</scope>
    <source>
        <strain evidence="2 3">KCTC 42180</strain>
    </source>
</reference>
<dbReference type="InterPro" id="IPR011250">
    <property type="entry name" value="OMP/PagP_B-barrel"/>
</dbReference>
<evidence type="ECO:0000259" key="1">
    <source>
        <dbReference type="Pfam" id="PF13568"/>
    </source>
</evidence>
<gene>
    <name evidence="2" type="ORF">FRY97_11570</name>
</gene>
<evidence type="ECO:0000313" key="3">
    <source>
        <dbReference type="Proteomes" id="UP000321580"/>
    </source>
</evidence>
<sequence length="239" mass="26180">MLHFNNCASHIPPPAGVQAAYLIIKRIMKNTLFAALALLFATPALYAQSVYLGPRIGAHFANVKWDGENEPDSDNRTAVLYGAALELPITRHLKLQPEVNYVVRGYTSESEILGANVARELKLNYLDFGGLLKVKTNDEGLHAYLGAGAFYSYALSGETTFNVGNVSQTNEIEFDRMESYERGDLSLALGAGLQLPLGQSFLFADARYLYGLNDVDNQDNDVEIKNRGLSLSAGLLFPL</sequence>
<dbReference type="AlphaFoldDB" id="A0A5C6RNK7"/>
<comment type="caution">
    <text evidence="2">The sequence shown here is derived from an EMBL/GenBank/DDBJ whole genome shotgun (WGS) entry which is preliminary data.</text>
</comment>
<feature type="domain" description="Outer membrane protein beta-barrel" evidence="1">
    <location>
        <begin position="47"/>
        <end position="216"/>
    </location>
</feature>
<keyword evidence="3" id="KW-1185">Reference proteome</keyword>
<dbReference type="OrthoDB" id="1259003at2"/>
<name>A0A5C6RNK7_9BACT</name>